<name>A0A3S2TZY5_9BACI</name>
<dbReference type="EMBL" id="RZTZ01000001">
    <property type="protein sequence ID" value="RVT67774.1"/>
    <property type="molecule type" value="Genomic_DNA"/>
</dbReference>
<organism evidence="2 3">
    <name type="scientific">Niallia taxi</name>
    <dbReference type="NCBI Taxonomy" id="2499688"/>
    <lineage>
        <taxon>Bacteria</taxon>
        <taxon>Bacillati</taxon>
        <taxon>Bacillota</taxon>
        <taxon>Bacilli</taxon>
        <taxon>Bacillales</taxon>
        <taxon>Bacillaceae</taxon>
        <taxon>Niallia</taxon>
    </lineage>
</organism>
<gene>
    <name evidence="2" type="ORF">EM808_04685</name>
</gene>
<accession>A0A3S2TZY5</accession>
<dbReference type="Gene3D" id="2.40.10.390">
    <property type="match status" value="1"/>
</dbReference>
<evidence type="ECO:0000259" key="1">
    <source>
        <dbReference type="Pfam" id="PF17295"/>
    </source>
</evidence>
<keyword evidence="3" id="KW-1185">Reference proteome</keyword>
<feature type="domain" description="DUF5348" evidence="1">
    <location>
        <begin position="6"/>
        <end position="63"/>
    </location>
</feature>
<proteinExistence type="predicted"/>
<sequence>MYAELAKNEQGRYALPNGEYFTADDDIEALIKDQWIKTTVHHNNDDYYLVGFADIPMEGLIAKYPNVV</sequence>
<dbReference type="Proteomes" id="UP000288024">
    <property type="component" value="Unassembled WGS sequence"/>
</dbReference>
<comment type="caution">
    <text evidence="2">The sequence shown here is derived from an EMBL/GenBank/DDBJ whole genome shotgun (WGS) entry which is preliminary data.</text>
</comment>
<dbReference type="AlphaFoldDB" id="A0A3S2TZY5"/>
<reference evidence="2 3" key="1">
    <citation type="submission" date="2019-01" db="EMBL/GenBank/DDBJ databases">
        <title>Bacillus sp. M5HDSG1-1, whole genome shotgun sequence.</title>
        <authorList>
            <person name="Tuo L."/>
        </authorList>
    </citation>
    <scope>NUCLEOTIDE SEQUENCE [LARGE SCALE GENOMIC DNA]</scope>
    <source>
        <strain evidence="2 3">M5HDSG1-1</strain>
    </source>
</reference>
<evidence type="ECO:0000313" key="2">
    <source>
        <dbReference type="EMBL" id="RVT67774.1"/>
    </source>
</evidence>
<dbReference type="Pfam" id="PF17295">
    <property type="entry name" value="DUF5348"/>
    <property type="match status" value="1"/>
</dbReference>
<protein>
    <recommendedName>
        <fullName evidence="1">DUF5348 domain-containing protein</fullName>
    </recommendedName>
</protein>
<dbReference type="InterPro" id="IPR035255">
    <property type="entry name" value="DUF5348"/>
</dbReference>
<dbReference type="GeneID" id="87619731"/>
<dbReference type="RefSeq" id="WP_127736544.1">
    <property type="nucleotide sequence ID" value="NZ_CAJCKN010000070.1"/>
</dbReference>
<evidence type="ECO:0000313" key="3">
    <source>
        <dbReference type="Proteomes" id="UP000288024"/>
    </source>
</evidence>